<evidence type="ECO:0000313" key="1">
    <source>
        <dbReference type="EMBL" id="KAJ8383418.1"/>
    </source>
</evidence>
<sequence length="165" mass="18184">MPLHLSPLLPPLTLKAQKRRRASLSRLSRLRHKVLFFGFSPRETACCSETAEISRRFRQTAPHLTSGIPFPATDSISLCEGSLCVRRRIVKRGAPDSQLPCLRGALSTSRFHACHRSRCRVGSTFNGVKSPSTCDPVSCRDGGFMSCVTMARAFRRVVVKQLAGG</sequence>
<keyword evidence="2" id="KW-1185">Reference proteome</keyword>
<gene>
    <name evidence="1" type="ORF">AAFF_G00221180</name>
</gene>
<comment type="caution">
    <text evidence="1">The sequence shown here is derived from an EMBL/GenBank/DDBJ whole genome shotgun (WGS) entry which is preliminary data.</text>
</comment>
<evidence type="ECO:0000313" key="2">
    <source>
        <dbReference type="Proteomes" id="UP001221898"/>
    </source>
</evidence>
<dbReference type="Proteomes" id="UP001221898">
    <property type="component" value="Unassembled WGS sequence"/>
</dbReference>
<proteinExistence type="predicted"/>
<organism evidence="1 2">
    <name type="scientific">Aldrovandia affinis</name>
    <dbReference type="NCBI Taxonomy" id="143900"/>
    <lineage>
        <taxon>Eukaryota</taxon>
        <taxon>Metazoa</taxon>
        <taxon>Chordata</taxon>
        <taxon>Craniata</taxon>
        <taxon>Vertebrata</taxon>
        <taxon>Euteleostomi</taxon>
        <taxon>Actinopterygii</taxon>
        <taxon>Neopterygii</taxon>
        <taxon>Teleostei</taxon>
        <taxon>Notacanthiformes</taxon>
        <taxon>Halosauridae</taxon>
        <taxon>Aldrovandia</taxon>
    </lineage>
</organism>
<dbReference type="AlphaFoldDB" id="A0AAD7RG08"/>
<name>A0AAD7RG08_9TELE</name>
<reference evidence="1" key="1">
    <citation type="journal article" date="2023" name="Science">
        <title>Genome structures resolve the early diversification of teleost fishes.</title>
        <authorList>
            <person name="Parey E."/>
            <person name="Louis A."/>
            <person name="Montfort J."/>
            <person name="Bouchez O."/>
            <person name="Roques C."/>
            <person name="Iampietro C."/>
            <person name="Lluch J."/>
            <person name="Castinel A."/>
            <person name="Donnadieu C."/>
            <person name="Desvignes T."/>
            <person name="Floi Bucao C."/>
            <person name="Jouanno E."/>
            <person name="Wen M."/>
            <person name="Mejri S."/>
            <person name="Dirks R."/>
            <person name="Jansen H."/>
            <person name="Henkel C."/>
            <person name="Chen W.J."/>
            <person name="Zahm M."/>
            <person name="Cabau C."/>
            <person name="Klopp C."/>
            <person name="Thompson A.W."/>
            <person name="Robinson-Rechavi M."/>
            <person name="Braasch I."/>
            <person name="Lecointre G."/>
            <person name="Bobe J."/>
            <person name="Postlethwait J.H."/>
            <person name="Berthelot C."/>
            <person name="Roest Crollius H."/>
            <person name="Guiguen Y."/>
        </authorList>
    </citation>
    <scope>NUCLEOTIDE SEQUENCE</scope>
    <source>
        <strain evidence="1">NC1722</strain>
    </source>
</reference>
<protein>
    <submittedName>
        <fullName evidence="1">Uncharacterized protein</fullName>
    </submittedName>
</protein>
<dbReference type="EMBL" id="JAINUG010000294">
    <property type="protein sequence ID" value="KAJ8383418.1"/>
    <property type="molecule type" value="Genomic_DNA"/>
</dbReference>
<accession>A0AAD7RG08</accession>